<sequence length="62" mass="6885">MQQKTSHRIPFKNSLSPSHLPMKSSERETFKLYRTANVDADIHIMVQEATGSGVSKVLSGIV</sequence>
<dbReference type="Proteomes" id="UP000799750">
    <property type="component" value="Unassembled WGS sequence"/>
</dbReference>
<feature type="region of interest" description="Disordered" evidence="1">
    <location>
        <begin position="1"/>
        <end position="24"/>
    </location>
</feature>
<gene>
    <name evidence="2" type="ORF">BU16DRAFT_396410</name>
</gene>
<protein>
    <submittedName>
        <fullName evidence="2">Uncharacterized protein</fullName>
    </submittedName>
</protein>
<dbReference type="AlphaFoldDB" id="A0A6A6QU05"/>
<feature type="compositionally biased region" description="Basic residues" evidence="1">
    <location>
        <begin position="1"/>
        <end position="10"/>
    </location>
</feature>
<proteinExistence type="predicted"/>
<reference evidence="2" key="1">
    <citation type="journal article" date="2020" name="Stud. Mycol.">
        <title>101 Dothideomycetes genomes: a test case for predicting lifestyles and emergence of pathogens.</title>
        <authorList>
            <person name="Haridas S."/>
            <person name="Albert R."/>
            <person name="Binder M."/>
            <person name="Bloem J."/>
            <person name="Labutti K."/>
            <person name="Salamov A."/>
            <person name="Andreopoulos B."/>
            <person name="Baker S."/>
            <person name="Barry K."/>
            <person name="Bills G."/>
            <person name="Bluhm B."/>
            <person name="Cannon C."/>
            <person name="Castanera R."/>
            <person name="Culley D."/>
            <person name="Daum C."/>
            <person name="Ezra D."/>
            <person name="Gonzalez J."/>
            <person name="Henrissat B."/>
            <person name="Kuo A."/>
            <person name="Liang C."/>
            <person name="Lipzen A."/>
            <person name="Lutzoni F."/>
            <person name="Magnuson J."/>
            <person name="Mondo S."/>
            <person name="Nolan M."/>
            <person name="Ohm R."/>
            <person name="Pangilinan J."/>
            <person name="Park H.-J."/>
            <person name="Ramirez L."/>
            <person name="Alfaro M."/>
            <person name="Sun H."/>
            <person name="Tritt A."/>
            <person name="Yoshinaga Y."/>
            <person name="Zwiers L.-H."/>
            <person name="Turgeon B."/>
            <person name="Goodwin S."/>
            <person name="Spatafora J."/>
            <person name="Crous P."/>
            <person name="Grigoriev I."/>
        </authorList>
    </citation>
    <scope>NUCLEOTIDE SEQUENCE</scope>
    <source>
        <strain evidence="2">CBS 269.34</strain>
    </source>
</reference>
<name>A0A6A6QU05_9PEZI</name>
<organism evidence="2 3">
    <name type="scientific">Lophium mytilinum</name>
    <dbReference type="NCBI Taxonomy" id="390894"/>
    <lineage>
        <taxon>Eukaryota</taxon>
        <taxon>Fungi</taxon>
        <taxon>Dikarya</taxon>
        <taxon>Ascomycota</taxon>
        <taxon>Pezizomycotina</taxon>
        <taxon>Dothideomycetes</taxon>
        <taxon>Pleosporomycetidae</taxon>
        <taxon>Mytilinidiales</taxon>
        <taxon>Mytilinidiaceae</taxon>
        <taxon>Lophium</taxon>
    </lineage>
</organism>
<dbReference type="EMBL" id="MU004189">
    <property type="protein sequence ID" value="KAF2495669.1"/>
    <property type="molecule type" value="Genomic_DNA"/>
</dbReference>
<evidence type="ECO:0000256" key="1">
    <source>
        <dbReference type="SAM" id="MobiDB-lite"/>
    </source>
</evidence>
<keyword evidence="3" id="KW-1185">Reference proteome</keyword>
<evidence type="ECO:0000313" key="2">
    <source>
        <dbReference type="EMBL" id="KAF2495669.1"/>
    </source>
</evidence>
<accession>A0A6A6QU05</accession>
<evidence type="ECO:0000313" key="3">
    <source>
        <dbReference type="Proteomes" id="UP000799750"/>
    </source>
</evidence>